<organism evidence="2 3">
    <name type="scientific">Lentihominibacter hominis</name>
    <dbReference type="NCBI Taxonomy" id="2763645"/>
    <lineage>
        <taxon>Bacteria</taxon>
        <taxon>Bacillati</taxon>
        <taxon>Bacillota</taxon>
        <taxon>Clostridia</taxon>
        <taxon>Peptostreptococcales</taxon>
        <taxon>Anaerovoracaceae</taxon>
        <taxon>Lentihominibacter</taxon>
    </lineage>
</organism>
<dbReference type="InterPro" id="IPR006680">
    <property type="entry name" value="Amidohydro-rel"/>
</dbReference>
<reference evidence="2" key="1">
    <citation type="submission" date="2020-08" db="EMBL/GenBank/DDBJ databases">
        <title>Genome public.</title>
        <authorList>
            <person name="Liu C."/>
            <person name="Sun Q."/>
        </authorList>
    </citation>
    <scope>NUCLEOTIDE SEQUENCE</scope>
    <source>
        <strain evidence="2">NSJ-24</strain>
    </source>
</reference>
<comment type="caution">
    <text evidence="2">The sequence shown here is derived from an EMBL/GenBank/DDBJ whole genome shotgun (WGS) entry which is preliminary data.</text>
</comment>
<feature type="domain" description="Amidohydrolase-related" evidence="1">
    <location>
        <begin position="59"/>
        <end position="435"/>
    </location>
</feature>
<dbReference type="Gene3D" id="3.20.20.140">
    <property type="entry name" value="Metal-dependent hydrolases"/>
    <property type="match status" value="1"/>
</dbReference>
<dbReference type="AlphaFoldDB" id="A0A926EAG4"/>
<dbReference type="InterPro" id="IPR011059">
    <property type="entry name" value="Metal-dep_hydrolase_composite"/>
</dbReference>
<proteinExistence type="predicted"/>
<evidence type="ECO:0000259" key="1">
    <source>
        <dbReference type="Pfam" id="PF01979"/>
    </source>
</evidence>
<evidence type="ECO:0000313" key="2">
    <source>
        <dbReference type="EMBL" id="MBC8568759.1"/>
    </source>
</evidence>
<dbReference type="InterPro" id="IPR051781">
    <property type="entry name" value="Metallo-dep_Hydrolase"/>
</dbReference>
<dbReference type="GO" id="GO:0016810">
    <property type="term" value="F:hydrolase activity, acting on carbon-nitrogen (but not peptide) bonds"/>
    <property type="evidence" value="ECO:0007669"/>
    <property type="project" value="InterPro"/>
</dbReference>
<sequence>MELKENYVLKNVNLIDGYGKEIKENMFVAVSGRHIMQIDDMSEYKADNVFQEIELAGHYVMPGLIDAHIHLSGGRGEGLYLDGDIISEPNLMRGMRSVGDAQTLLKSGITSCRDISWNGLYLKRIFREERIVGPRIIACGPGLARTGGHCDTFQFSEEMVQKRHQWAVLADGPEECRKWVRRILRQGADQIKFWASGGGNWATDNVFDVHYTFEEMKMICDEAHKISGTMVCAHAENLESIKQCIKAGVDTIEHGEMLDEECMELMIERGIILVPTINLLTNASGSFDLGSEEEKPIRTFAFHQRSDGGPETSLYSDEELEMYTNMIIDNFSKAKEKGVKIAMGSDTVYEPVTPYGEYTMQEYKALKHIGMTVSEIITSATLNSAKALGMDHKTGTLEVGKLADILVLIKNPAEDIEILCDNSNIRYVIQNGKVVVEEGYLKY</sequence>
<dbReference type="SUPFAM" id="SSF51338">
    <property type="entry name" value="Composite domain of metallo-dependent hydrolases"/>
    <property type="match status" value="1"/>
</dbReference>
<dbReference type="RefSeq" id="WP_187525449.1">
    <property type="nucleotide sequence ID" value="NZ_JACRTA010000003.1"/>
</dbReference>
<protein>
    <submittedName>
        <fullName evidence="2">Amidohydrolase family protein</fullName>
    </submittedName>
</protein>
<dbReference type="PANTHER" id="PTHR43135">
    <property type="entry name" value="ALPHA-D-RIBOSE 1-METHYLPHOSPHONATE 5-TRIPHOSPHATE DIPHOSPHATASE"/>
    <property type="match status" value="1"/>
</dbReference>
<dbReference type="CDD" id="cd01299">
    <property type="entry name" value="Met_dep_hydrolase_A"/>
    <property type="match status" value="1"/>
</dbReference>
<dbReference type="Gene3D" id="2.30.40.10">
    <property type="entry name" value="Urease, subunit C, domain 1"/>
    <property type="match status" value="1"/>
</dbReference>
<keyword evidence="3" id="KW-1185">Reference proteome</keyword>
<name>A0A926EAG4_9FIRM</name>
<dbReference type="EMBL" id="JACRTA010000003">
    <property type="protein sequence ID" value="MBC8568759.1"/>
    <property type="molecule type" value="Genomic_DNA"/>
</dbReference>
<dbReference type="InterPro" id="IPR057744">
    <property type="entry name" value="OTAase-like"/>
</dbReference>
<dbReference type="InterPro" id="IPR032466">
    <property type="entry name" value="Metal_Hydrolase"/>
</dbReference>
<evidence type="ECO:0000313" key="3">
    <source>
        <dbReference type="Proteomes" id="UP000610862"/>
    </source>
</evidence>
<accession>A0A926EAG4</accession>
<gene>
    <name evidence="2" type="ORF">H8692_08315</name>
</gene>
<dbReference type="Pfam" id="PF01979">
    <property type="entry name" value="Amidohydro_1"/>
    <property type="match status" value="1"/>
</dbReference>
<dbReference type="PANTHER" id="PTHR43135:SF3">
    <property type="entry name" value="ALPHA-D-RIBOSE 1-METHYLPHOSPHONATE 5-TRIPHOSPHATE DIPHOSPHATASE"/>
    <property type="match status" value="1"/>
</dbReference>
<dbReference type="SUPFAM" id="SSF51556">
    <property type="entry name" value="Metallo-dependent hydrolases"/>
    <property type="match status" value="1"/>
</dbReference>
<dbReference type="Proteomes" id="UP000610862">
    <property type="component" value="Unassembled WGS sequence"/>
</dbReference>